<evidence type="ECO:0000256" key="1">
    <source>
        <dbReference type="SAM" id="MobiDB-lite"/>
    </source>
</evidence>
<protein>
    <submittedName>
        <fullName evidence="2">Uncharacterized protein</fullName>
    </submittedName>
</protein>
<feature type="region of interest" description="Disordered" evidence="1">
    <location>
        <begin position="61"/>
        <end position="80"/>
    </location>
</feature>
<reference evidence="2 3" key="1">
    <citation type="journal article" date="2021" name="Hortic Res">
        <title>Chromosome-scale assembly of the Dendrobium chrysotoxum genome enhances the understanding of orchid evolution.</title>
        <authorList>
            <person name="Zhang Y."/>
            <person name="Zhang G.Q."/>
            <person name="Zhang D."/>
            <person name="Liu X.D."/>
            <person name="Xu X.Y."/>
            <person name="Sun W.H."/>
            <person name="Yu X."/>
            <person name="Zhu X."/>
            <person name="Wang Z.W."/>
            <person name="Zhao X."/>
            <person name="Zhong W.Y."/>
            <person name="Chen H."/>
            <person name="Yin W.L."/>
            <person name="Huang T."/>
            <person name="Niu S.C."/>
            <person name="Liu Z.J."/>
        </authorList>
    </citation>
    <scope>NUCLEOTIDE SEQUENCE [LARGE SCALE GENOMIC DNA]</scope>
    <source>
        <strain evidence="2">Lindl</strain>
    </source>
</reference>
<keyword evidence="3" id="KW-1185">Reference proteome</keyword>
<feature type="compositionally biased region" description="Basic and acidic residues" evidence="1">
    <location>
        <begin position="64"/>
        <end position="80"/>
    </location>
</feature>
<sequence>MRGGSTGAIEFSSLRYRASQKLKSVIEICRRGDRGTLFEERKQKRNRWQSLSWLNNSRAQSVEKGPDFGEEDAKLTLKSR</sequence>
<dbReference type="EMBL" id="JAGFBR010000006">
    <property type="protein sequence ID" value="KAH0465776.1"/>
    <property type="molecule type" value="Genomic_DNA"/>
</dbReference>
<gene>
    <name evidence="2" type="ORF">IEQ34_005879</name>
</gene>
<organism evidence="2 3">
    <name type="scientific">Dendrobium chrysotoxum</name>
    <name type="common">Orchid</name>
    <dbReference type="NCBI Taxonomy" id="161865"/>
    <lineage>
        <taxon>Eukaryota</taxon>
        <taxon>Viridiplantae</taxon>
        <taxon>Streptophyta</taxon>
        <taxon>Embryophyta</taxon>
        <taxon>Tracheophyta</taxon>
        <taxon>Spermatophyta</taxon>
        <taxon>Magnoliopsida</taxon>
        <taxon>Liliopsida</taxon>
        <taxon>Asparagales</taxon>
        <taxon>Orchidaceae</taxon>
        <taxon>Epidendroideae</taxon>
        <taxon>Malaxideae</taxon>
        <taxon>Dendrobiinae</taxon>
        <taxon>Dendrobium</taxon>
    </lineage>
</organism>
<accession>A0AAV7HA41</accession>
<evidence type="ECO:0000313" key="3">
    <source>
        <dbReference type="Proteomes" id="UP000775213"/>
    </source>
</evidence>
<dbReference type="Proteomes" id="UP000775213">
    <property type="component" value="Unassembled WGS sequence"/>
</dbReference>
<name>A0AAV7HA41_DENCH</name>
<comment type="caution">
    <text evidence="2">The sequence shown here is derived from an EMBL/GenBank/DDBJ whole genome shotgun (WGS) entry which is preliminary data.</text>
</comment>
<proteinExistence type="predicted"/>
<evidence type="ECO:0000313" key="2">
    <source>
        <dbReference type="EMBL" id="KAH0465776.1"/>
    </source>
</evidence>
<dbReference type="AlphaFoldDB" id="A0AAV7HA41"/>